<name>A0ABP8NNI7_9BACT</name>
<comment type="caution">
    <text evidence="3">The sequence shown here is derived from an EMBL/GenBank/DDBJ whole genome shotgun (WGS) entry which is preliminary data.</text>
</comment>
<organism evidence="3 4">
    <name type="scientific">Nemorincola caseinilytica</name>
    <dbReference type="NCBI Taxonomy" id="2054315"/>
    <lineage>
        <taxon>Bacteria</taxon>
        <taxon>Pseudomonadati</taxon>
        <taxon>Bacteroidota</taxon>
        <taxon>Chitinophagia</taxon>
        <taxon>Chitinophagales</taxon>
        <taxon>Chitinophagaceae</taxon>
        <taxon>Nemorincola</taxon>
    </lineage>
</organism>
<keyword evidence="4" id="KW-1185">Reference proteome</keyword>
<feature type="signal peptide" evidence="1">
    <location>
        <begin position="1"/>
        <end position="21"/>
    </location>
</feature>
<dbReference type="InterPro" id="IPR035986">
    <property type="entry name" value="PKD_dom_sf"/>
</dbReference>
<dbReference type="InterPro" id="IPR026444">
    <property type="entry name" value="Secre_tail"/>
</dbReference>
<sequence length="460" mass="47960">MKKILTLIPSLLLLGALGSRAQTTIYSQDFNASTATPTGWTLMSADNGGTTSTAGNQWLINNTYTPGIVGTATPSQPAGITGGPTSNYLHINCGPSFSGLYGLNANYNATGSGEKYFATTASVVTTGYTAVSLKFWWICAGGASADGKIYYRTSSSGTWTLITTPISSYFGMGSAWNSQTVTMAAFDNQAYLQFGFEFRDGSGGSDPAFAVDDIKVEGTGATTPDASMTASSTTVCSDSCATFTSTSTGTASIDSFKWSCPGATIATPLVSPASICFPDAGTYTVKLYLYDGGIRIDSASTTMTVKQSPAPVIIKTGSTLSVSGAYTSYQWYNGLTPVPGATNASYTYSAPGVYGVMVDSNGCKGVGIKSTLAVGQVNGSGNTFWVARQQGNTLPLIAASPLDEALNVAVYDATGRAVTSSRWEKGTTSLIMSEMNVAPGMYIVRLSNDNTSMVLRWLRE</sequence>
<gene>
    <name evidence="3" type="ORF">GCM10023093_26900</name>
</gene>
<dbReference type="InterPro" id="IPR013783">
    <property type="entry name" value="Ig-like_fold"/>
</dbReference>
<dbReference type="SUPFAM" id="SSF49299">
    <property type="entry name" value="PKD domain"/>
    <property type="match status" value="1"/>
</dbReference>
<keyword evidence="1" id="KW-0732">Signal</keyword>
<evidence type="ECO:0000259" key="2">
    <source>
        <dbReference type="PROSITE" id="PS50060"/>
    </source>
</evidence>
<evidence type="ECO:0000313" key="3">
    <source>
        <dbReference type="EMBL" id="GAA4468727.1"/>
    </source>
</evidence>
<feature type="chain" id="PRO_5046728168" description="MAM domain-containing protein" evidence="1">
    <location>
        <begin position="22"/>
        <end position="460"/>
    </location>
</feature>
<dbReference type="InterPro" id="IPR000998">
    <property type="entry name" value="MAM_dom"/>
</dbReference>
<protein>
    <recommendedName>
        <fullName evidence="2">MAM domain-containing protein</fullName>
    </recommendedName>
</protein>
<dbReference type="PROSITE" id="PS50060">
    <property type="entry name" value="MAM_2"/>
    <property type="match status" value="1"/>
</dbReference>
<evidence type="ECO:0000313" key="4">
    <source>
        <dbReference type="Proteomes" id="UP001500067"/>
    </source>
</evidence>
<reference evidence="4" key="1">
    <citation type="journal article" date="2019" name="Int. J. Syst. Evol. Microbiol.">
        <title>The Global Catalogue of Microorganisms (GCM) 10K type strain sequencing project: providing services to taxonomists for standard genome sequencing and annotation.</title>
        <authorList>
            <consortium name="The Broad Institute Genomics Platform"/>
            <consortium name="The Broad Institute Genome Sequencing Center for Infectious Disease"/>
            <person name="Wu L."/>
            <person name="Ma J."/>
        </authorList>
    </citation>
    <scope>NUCLEOTIDE SEQUENCE [LARGE SCALE GENOMIC DNA]</scope>
    <source>
        <strain evidence="4">JCM 32105</strain>
    </source>
</reference>
<dbReference type="RefSeq" id="WP_345084105.1">
    <property type="nucleotide sequence ID" value="NZ_BAABFA010000019.1"/>
</dbReference>
<proteinExistence type="predicted"/>
<dbReference type="Proteomes" id="UP001500067">
    <property type="component" value="Unassembled WGS sequence"/>
</dbReference>
<dbReference type="Gene3D" id="2.60.120.200">
    <property type="match status" value="1"/>
</dbReference>
<dbReference type="Gene3D" id="2.60.40.10">
    <property type="entry name" value="Immunoglobulins"/>
    <property type="match status" value="1"/>
</dbReference>
<accession>A0ABP8NNI7</accession>
<dbReference type="EMBL" id="BAABFA010000019">
    <property type="protein sequence ID" value="GAA4468727.1"/>
    <property type="molecule type" value="Genomic_DNA"/>
</dbReference>
<evidence type="ECO:0000256" key="1">
    <source>
        <dbReference type="SAM" id="SignalP"/>
    </source>
</evidence>
<feature type="domain" description="MAM" evidence="2">
    <location>
        <begin position="26"/>
        <end position="238"/>
    </location>
</feature>
<dbReference type="NCBIfam" id="TIGR04183">
    <property type="entry name" value="Por_Secre_tail"/>
    <property type="match status" value="1"/>
</dbReference>